<dbReference type="InterPro" id="IPR016039">
    <property type="entry name" value="Thiolase-like"/>
</dbReference>
<dbReference type="Pfam" id="PF00108">
    <property type="entry name" value="Thiolase_N"/>
    <property type="match status" value="1"/>
</dbReference>
<evidence type="ECO:0000256" key="1">
    <source>
        <dbReference type="ARBA" id="ARBA00010982"/>
    </source>
</evidence>
<dbReference type="GO" id="GO:0005829">
    <property type="term" value="C:cytosol"/>
    <property type="evidence" value="ECO:0007669"/>
    <property type="project" value="TreeGrafter"/>
</dbReference>
<evidence type="ECO:0000259" key="5">
    <source>
        <dbReference type="Pfam" id="PF00108"/>
    </source>
</evidence>
<dbReference type="NCBIfam" id="NF006740">
    <property type="entry name" value="PRK09268.1"/>
    <property type="match status" value="1"/>
</dbReference>
<keyword evidence="2 4" id="KW-0808">Transferase</keyword>
<evidence type="ECO:0000259" key="6">
    <source>
        <dbReference type="Pfam" id="PF02803"/>
    </source>
</evidence>
<evidence type="ECO:0000313" key="8">
    <source>
        <dbReference type="Proteomes" id="UP000503540"/>
    </source>
</evidence>
<proteinExistence type="inferred from homology"/>
<name>A0A6G9YTT0_9NOCA</name>
<dbReference type="InterPro" id="IPR020617">
    <property type="entry name" value="Thiolase_C"/>
</dbReference>
<dbReference type="EC" id="2.3.1.9" evidence="7"/>
<evidence type="ECO:0000256" key="2">
    <source>
        <dbReference type="ARBA" id="ARBA00022679"/>
    </source>
</evidence>
<protein>
    <submittedName>
        <fullName evidence="7">Acetyl-CoA C-acetyltransferase</fullName>
        <ecNumber evidence="7">2.3.1.9</ecNumber>
    </submittedName>
</protein>
<comment type="similarity">
    <text evidence="1 4">Belongs to the thiolase-like superfamily. Thiolase family.</text>
</comment>
<dbReference type="PANTHER" id="PTHR42689:SF1">
    <property type="entry name" value="ACETYL-COA ACYLTRANSFERASE FADA2 (3-KETOACYL-COA THIOLASE) (BETA-KETOTHIOLASE)-RELATED"/>
    <property type="match status" value="1"/>
</dbReference>
<dbReference type="SUPFAM" id="SSF53901">
    <property type="entry name" value="Thiolase-like"/>
    <property type="match status" value="2"/>
</dbReference>
<organism evidence="7 8">
    <name type="scientific">Nocardia arthritidis</name>
    <dbReference type="NCBI Taxonomy" id="228602"/>
    <lineage>
        <taxon>Bacteria</taxon>
        <taxon>Bacillati</taxon>
        <taxon>Actinomycetota</taxon>
        <taxon>Actinomycetes</taxon>
        <taxon>Mycobacteriales</taxon>
        <taxon>Nocardiaceae</taxon>
        <taxon>Nocardia</taxon>
    </lineage>
</organism>
<sequence>MRRARSVRTIRRGWEHPYSCWLPLFLPFLCVIDDVHGTLVASYRAPLLFVGSPVCSCRAVLLRTFAATVSTTNLLQSKFKVNQCDGAPIRAEISAQASEPPDNLIDETMETRVTTKARSAKSAAKTGKTARPVAIVGGNRIPFARSDGKYAHASNQDMFTAALNGLVSRFGLQGERLGMVVGGAVLKRVGEHGMIRESVLGSTLSPYTPAHDLQLACGTGLQSIVTVGDAIALGRIEAGVGGGTDTTSDAPIGVSESMREWMLDANRAKSNKDYAKLVGRLRPSMVGIEIPRNAEPRTGLSMGEHAAITAKEFGISREAQDELAYLSHTRMAAAYDRGFFDDLVTPFLGLTRDDNLRPNSTIEKLSTLKPVFGVKLGEATMTAGNSTPLTDGASAVLLSSEEWAASRNLPVLANLVDSEVAAVDYVHGPDGLLMAPTYAVPRLLARNGLTLQDFDYYEIHEAFASVVLATLQAWESDQYCKERLGLDGALGSIDRSKLNVNGSSLAAGHPFAATGGRIIASTAKLLAEKGSGRALISICAAGGQGVVAILER</sequence>
<feature type="domain" description="Thiolase C-terminal" evidence="6">
    <location>
        <begin position="411"/>
        <end position="552"/>
    </location>
</feature>
<keyword evidence="8" id="KW-1185">Reference proteome</keyword>
<dbReference type="AlphaFoldDB" id="A0A6G9YTT0"/>
<dbReference type="InterPro" id="IPR020616">
    <property type="entry name" value="Thiolase_N"/>
</dbReference>
<feature type="domain" description="Thiolase N-terminal" evidence="5">
    <location>
        <begin position="133"/>
        <end position="402"/>
    </location>
</feature>
<reference evidence="7 8" key="1">
    <citation type="journal article" date="2019" name="ACS Chem. Biol.">
        <title>Identification and Mobilization of a Cryptic Antibiotic Biosynthesis Gene Locus from a Human-Pathogenic Nocardia Isolate.</title>
        <authorList>
            <person name="Herisse M."/>
            <person name="Ishida K."/>
            <person name="Porter J.L."/>
            <person name="Howden B."/>
            <person name="Hertweck C."/>
            <person name="Stinear T.P."/>
            <person name="Pidot S.J."/>
        </authorList>
    </citation>
    <scope>NUCLEOTIDE SEQUENCE [LARGE SCALE GENOMIC DNA]</scope>
    <source>
        <strain evidence="7 8">AUSMDU00012717</strain>
    </source>
</reference>
<evidence type="ECO:0000256" key="3">
    <source>
        <dbReference type="ARBA" id="ARBA00023315"/>
    </source>
</evidence>
<dbReference type="PANTHER" id="PTHR42689">
    <property type="entry name" value="ACETYL-COA ACYLTRANSFERASE FADA2 (3-KETOACYL-COA THIOLASE) (BETA-KETOTHIOLASE)-RELATED"/>
    <property type="match status" value="1"/>
</dbReference>
<dbReference type="EMBL" id="CP046172">
    <property type="protein sequence ID" value="QIS16612.1"/>
    <property type="molecule type" value="Genomic_DNA"/>
</dbReference>
<dbReference type="NCBIfam" id="TIGR01930">
    <property type="entry name" value="AcCoA-C-Actrans"/>
    <property type="match status" value="1"/>
</dbReference>
<keyword evidence="3 4" id="KW-0012">Acyltransferase</keyword>
<dbReference type="Proteomes" id="UP000503540">
    <property type="component" value="Chromosome"/>
</dbReference>
<dbReference type="GO" id="GO:0003985">
    <property type="term" value="F:acetyl-CoA C-acetyltransferase activity"/>
    <property type="evidence" value="ECO:0007669"/>
    <property type="project" value="UniProtKB-EC"/>
</dbReference>
<evidence type="ECO:0000313" key="7">
    <source>
        <dbReference type="EMBL" id="QIS16612.1"/>
    </source>
</evidence>
<dbReference type="Gene3D" id="3.40.47.10">
    <property type="match status" value="1"/>
</dbReference>
<dbReference type="KEGG" id="nah:F5544_44045"/>
<dbReference type="InterPro" id="IPR050521">
    <property type="entry name" value="3-ketoacyl-CoA_Thiolase"/>
</dbReference>
<dbReference type="Pfam" id="PF02803">
    <property type="entry name" value="Thiolase_C"/>
    <property type="match status" value="1"/>
</dbReference>
<dbReference type="InterPro" id="IPR002155">
    <property type="entry name" value="Thiolase"/>
</dbReference>
<evidence type="ECO:0000256" key="4">
    <source>
        <dbReference type="RuleBase" id="RU003557"/>
    </source>
</evidence>
<gene>
    <name evidence="7" type="ORF">F5544_44045</name>
</gene>
<accession>A0A6G9YTT0</accession>
<dbReference type="CDD" id="cd00751">
    <property type="entry name" value="thiolase"/>
    <property type="match status" value="1"/>
</dbReference>